<feature type="transmembrane region" description="Helical" evidence="2">
    <location>
        <begin position="21"/>
        <end position="43"/>
    </location>
</feature>
<dbReference type="GO" id="GO:0043107">
    <property type="term" value="P:type IV pilus-dependent motility"/>
    <property type="evidence" value="ECO:0007669"/>
    <property type="project" value="TreeGrafter"/>
</dbReference>
<dbReference type="InterPro" id="IPR007813">
    <property type="entry name" value="PilN"/>
</dbReference>
<dbReference type="AlphaFoldDB" id="A0A1M4SQG8"/>
<reference evidence="3 4" key="1">
    <citation type="submission" date="2016-11" db="EMBL/GenBank/DDBJ databases">
        <authorList>
            <person name="Jaros S."/>
            <person name="Januszkiewicz K."/>
            <person name="Wedrychowicz H."/>
        </authorList>
    </citation>
    <scope>NUCLEOTIDE SEQUENCE [LARGE SCALE GENOMIC DNA]</scope>
    <source>
        <strain evidence="3 4">DSM 16112</strain>
    </source>
</reference>
<dbReference type="PANTHER" id="PTHR40278">
    <property type="entry name" value="DNA UTILIZATION PROTEIN HOFN"/>
    <property type="match status" value="1"/>
</dbReference>
<dbReference type="Pfam" id="PF05137">
    <property type="entry name" value="PilN"/>
    <property type="match status" value="1"/>
</dbReference>
<evidence type="ECO:0000256" key="2">
    <source>
        <dbReference type="SAM" id="Phobius"/>
    </source>
</evidence>
<dbReference type="RefSeq" id="WP_073353467.1">
    <property type="nucleotide sequence ID" value="NZ_FQUZ01000001.1"/>
</dbReference>
<accession>A0A1M4SQG8</accession>
<dbReference type="EMBL" id="FQUZ01000001">
    <property type="protein sequence ID" value="SHE34429.1"/>
    <property type="molecule type" value="Genomic_DNA"/>
</dbReference>
<keyword evidence="2" id="KW-0472">Membrane</keyword>
<sequence length="201" mass="21768">MIRINLLPHREATKKARKDTFGVNAFLAALVGGLMAGGVYLGFQTLISQQEAANELVRQENEKLKVQIKDIASIESEINALKARQDAVENLQSERNLPVQLLNSILVTVPSGAYLVDLKQNGNTVSLSGKAQSNQTVADLLDNIALLPLWESKPQLVQSKASNITLSNGQDRRVFEYALSFSLAKAASAQEADAIQAAPSR</sequence>
<dbReference type="PANTHER" id="PTHR40278:SF2">
    <property type="entry name" value="TYPE IV PILUS INNER MEMBRANE COMPONENT PILN"/>
    <property type="match status" value="1"/>
</dbReference>
<keyword evidence="4" id="KW-1185">Reference proteome</keyword>
<proteinExistence type="predicted"/>
<dbReference type="STRING" id="1122156.SAMN02745117_00177"/>
<keyword evidence="2" id="KW-1133">Transmembrane helix</keyword>
<gene>
    <name evidence="3" type="ORF">SAMN02745117_00177</name>
</gene>
<evidence type="ECO:0000256" key="1">
    <source>
        <dbReference type="SAM" id="Coils"/>
    </source>
</evidence>
<keyword evidence="1" id="KW-0175">Coiled coil</keyword>
<dbReference type="OrthoDB" id="5296173at2"/>
<dbReference type="Proteomes" id="UP000184327">
    <property type="component" value="Unassembled WGS sequence"/>
</dbReference>
<organism evidence="3 4">
    <name type="scientific">Lampropedia hyalina DSM 16112</name>
    <dbReference type="NCBI Taxonomy" id="1122156"/>
    <lineage>
        <taxon>Bacteria</taxon>
        <taxon>Pseudomonadati</taxon>
        <taxon>Pseudomonadota</taxon>
        <taxon>Betaproteobacteria</taxon>
        <taxon>Burkholderiales</taxon>
        <taxon>Comamonadaceae</taxon>
        <taxon>Lampropedia</taxon>
    </lineage>
</organism>
<evidence type="ECO:0000313" key="3">
    <source>
        <dbReference type="EMBL" id="SHE34429.1"/>
    </source>
</evidence>
<name>A0A1M4SQG8_9BURK</name>
<protein>
    <submittedName>
        <fullName evidence="3">Type IV pilus assembly protein PilN</fullName>
    </submittedName>
</protein>
<evidence type="ECO:0000313" key="4">
    <source>
        <dbReference type="Proteomes" id="UP000184327"/>
    </source>
</evidence>
<feature type="coiled-coil region" evidence="1">
    <location>
        <begin position="47"/>
        <end position="94"/>
    </location>
</feature>
<dbReference type="InterPro" id="IPR052534">
    <property type="entry name" value="Extracell_DNA_Util/SecSys_Comp"/>
</dbReference>
<keyword evidence="2" id="KW-0812">Transmembrane</keyword>
<dbReference type="GO" id="GO:0043683">
    <property type="term" value="P:type IV pilus assembly"/>
    <property type="evidence" value="ECO:0007669"/>
    <property type="project" value="TreeGrafter"/>
</dbReference>